<dbReference type="PRINTS" id="PR00132">
    <property type="entry name" value="GLHYDRLASE2"/>
</dbReference>
<reference evidence="9 10" key="1">
    <citation type="journal article" date="2019" name="Int. J. Syst. Evol. Microbiol.">
        <title>Capsulimonas corticalis gen. nov., sp. nov., an aerobic capsulated bacterium, of a novel bacterial order, Capsulimonadales ord. nov., of the class Armatimonadia of the phylum Armatimonadetes.</title>
        <authorList>
            <person name="Li J."/>
            <person name="Kudo C."/>
            <person name="Tonouchi A."/>
        </authorList>
    </citation>
    <scope>NUCLEOTIDE SEQUENCE [LARGE SCALE GENOMIC DNA]</scope>
    <source>
        <strain evidence="9 10">AX-7</strain>
    </source>
</reference>
<dbReference type="InterPro" id="IPR006103">
    <property type="entry name" value="Glyco_hydro_2_cat"/>
</dbReference>
<evidence type="ECO:0000313" key="10">
    <source>
        <dbReference type="Proteomes" id="UP000287394"/>
    </source>
</evidence>
<sequence>MNRKRLRERNAFSLCVFLVPLCAAASPARANELWPRPTIAPIPISEPGVRAPKVLLNGDWKFSAAPPSDFWNADASGWANADASGWANAAVPGDLSVQGLIDDRATNGKELAYRKVVTVPADFAGRKILLRIEGGYDYARIWVNGRFVRDHYGAFTTWDSDITPYVTPGQPARITVGLTAGPEETLGIEYRHTRGLVRDVSLLAAPKDHLTRLQCDTDFDDAYQNATLKVDAGMEFGAAPGATVRLSLTDPRGRKVTIGPSKIVLSPRAPEQSIRIPTTSPQKWDSEHPNLYRLTAQVKIDGRVVETITKSIGFRKIAWRGNQMFVNGQPVKLHGVNWHQDLANAGEIANAANDKASLDMIKSANVNFIRTSHYPQTEFVLDYCDKIGLYVEEETSIFFITEQGVAMNSESNPDFQPKYMNQFAEMIERDRSHPSIVMWSLGNESRWGSNMQHQFDYVKLEDPTRPTIWSYPDDHDAGTTPRFDIRSIHYPGQGWAFGQAAQPELCDEYSHILVTSSAAELRRDAGARDFYGEELKFWWEKMYAAPGNLGGAIWYAQDTTFARADGTFNPSLTAEWGVIDVWNRPKPEYWNVKKEYSPVVIDGNAKSVANPGAGKPLALPVQNRYNHSNLNEVTFAWKAGDGSGKMRGPNVAPGGQIGVIEIPARDWKNGDIVNIKVFRDKEYVDEYNFTLGIPHPIFPAAQGPAPTVTTDAKTIQITGRDFSLSFDQSTGSLTHGKFRGAEIITGGPYLNLGLPELKPWTLTSLDSRVSGDLTHIDISGKYGDLPVRFDVAVDAAGLIATTYTIDGAPPAEATEVGVAYTVSRNADRLTYRRSGTWSAYPADYIAGSEGVSLKTKPHGVDTWRVKPSWPWALDEKDFINDGAAKASAGRGTNAFRSSKTNVYHASLVLAGSNLRLRMEGDGTGSAHPLIEPNGDIRFNMNNQWSFKLSGGSMATQIRRDVTAGAGYTNTVRMRLTDGDDYGMGYEAIVK</sequence>
<evidence type="ECO:0000256" key="5">
    <source>
        <dbReference type="ARBA" id="ARBA00023295"/>
    </source>
</evidence>
<accession>A0A402CUL1</accession>
<dbReference type="EMBL" id="AP025739">
    <property type="protein sequence ID" value="BDI29012.1"/>
    <property type="molecule type" value="Genomic_DNA"/>
</dbReference>
<dbReference type="SUPFAM" id="SSF49785">
    <property type="entry name" value="Galactose-binding domain-like"/>
    <property type="match status" value="1"/>
</dbReference>
<evidence type="ECO:0000259" key="6">
    <source>
        <dbReference type="Pfam" id="PF00703"/>
    </source>
</evidence>
<dbReference type="PANTHER" id="PTHR46323:SF2">
    <property type="entry name" value="BETA-GALACTOSIDASE"/>
    <property type="match status" value="1"/>
</dbReference>
<dbReference type="InterPro" id="IPR006104">
    <property type="entry name" value="Glyco_hydro_2_N"/>
</dbReference>
<dbReference type="Pfam" id="PF02837">
    <property type="entry name" value="Glyco_hydro_2_N"/>
    <property type="match status" value="1"/>
</dbReference>
<evidence type="ECO:0000256" key="4">
    <source>
        <dbReference type="ARBA" id="ARBA00022801"/>
    </source>
</evidence>
<dbReference type="Gene3D" id="2.60.40.10">
    <property type="entry name" value="Immunoglobulins"/>
    <property type="match status" value="1"/>
</dbReference>
<evidence type="ECO:0000259" key="7">
    <source>
        <dbReference type="Pfam" id="PF02836"/>
    </source>
</evidence>
<comment type="catalytic activity">
    <reaction evidence="1">
        <text>Hydrolysis of terminal non-reducing beta-D-galactose residues in beta-D-galactosides.</text>
        <dbReference type="EC" id="3.2.1.23"/>
    </reaction>
</comment>
<dbReference type="InterPro" id="IPR014718">
    <property type="entry name" value="GH-type_carb-bd"/>
</dbReference>
<evidence type="ECO:0000256" key="3">
    <source>
        <dbReference type="ARBA" id="ARBA00012756"/>
    </source>
</evidence>
<feature type="domain" description="Glycoside hydrolase family 2 catalytic" evidence="7">
    <location>
        <begin position="320"/>
        <end position="469"/>
    </location>
</feature>
<keyword evidence="10" id="KW-1185">Reference proteome</keyword>
<evidence type="ECO:0000256" key="2">
    <source>
        <dbReference type="ARBA" id="ARBA00007401"/>
    </source>
</evidence>
<feature type="domain" description="Glycoside hydrolase family 2 immunoglobulin-like beta-sandwich" evidence="6">
    <location>
        <begin position="209"/>
        <end position="315"/>
    </location>
</feature>
<dbReference type="InterPro" id="IPR006102">
    <property type="entry name" value="Ig-like_GH2"/>
</dbReference>
<dbReference type="GO" id="GO:0030246">
    <property type="term" value="F:carbohydrate binding"/>
    <property type="evidence" value="ECO:0007669"/>
    <property type="project" value="InterPro"/>
</dbReference>
<keyword evidence="4" id="KW-0378">Hydrolase</keyword>
<dbReference type="InterPro" id="IPR050347">
    <property type="entry name" value="Bact_Beta-galactosidase"/>
</dbReference>
<dbReference type="KEGG" id="ccot:CCAX7_10630"/>
<comment type="similarity">
    <text evidence="2">Belongs to the glycosyl hydrolase 2 family.</text>
</comment>
<dbReference type="InterPro" id="IPR036156">
    <property type="entry name" value="Beta-gal/glucu_dom_sf"/>
</dbReference>
<organism evidence="9 10">
    <name type="scientific">Capsulimonas corticalis</name>
    <dbReference type="NCBI Taxonomy" id="2219043"/>
    <lineage>
        <taxon>Bacteria</taxon>
        <taxon>Bacillati</taxon>
        <taxon>Armatimonadota</taxon>
        <taxon>Armatimonadia</taxon>
        <taxon>Capsulimonadales</taxon>
        <taxon>Capsulimonadaceae</taxon>
        <taxon>Capsulimonas</taxon>
    </lineage>
</organism>
<dbReference type="Pfam" id="PF02836">
    <property type="entry name" value="Glyco_hydro_2_C"/>
    <property type="match status" value="1"/>
</dbReference>
<evidence type="ECO:0000259" key="8">
    <source>
        <dbReference type="Pfam" id="PF02837"/>
    </source>
</evidence>
<keyword evidence="5" id="KW-0326">Glycosidase</keyword>
<dbReference type="Gene3D" id="2.60.120.260">
    <property type="entry name" value="Galactose-binding domain-like"/>
    <property type="match status" value="1"/>
</dbReference>
<dbReference type="InterPro" id="IPR006101">
    <property type="entry name" value="Glyco_hydro_2"/>
</dbReference>
<dbReference type="SUPFAM" id="SSF49303">
    <property type="entry name" value="beta-Galactosidase/glucuronidase domain"/>
    <property type="match status" value="1"/>
</dbReference>
<dbReference type="AlphaFoldDB" id="A0A402CUL1"/>
<dbReference type="Proteomes" id="UP000287394">
    <property type="component" value="Chromosome"/>
</dbReference>
<dbReference type="Gene3D" id="3.20.20.80">
    <property type="entry name" value="Glycosidases"/>
    <property type="match status" value="1"/>
</dbReference>
<dbReference type="RefSeq" id="WP_119321062.1">
    <property type="nucleotide sequence ID" value="NZ_AP025739.1"/>
</dbReference>
<dbReference type="GO" id="GO:0009341">
    <property type="term" value="C:beta-galactosidase complex"/>
    <property type="evidence" value="ECO:0007669"/>
    <property type="project" value="TreeGrafter"/>
</dbReference>
<gene>
    <name evidence="9" type="ORF">CCAX7_10630</name>
</gene>
<dbReference type="GO" id="GO:0005990">
    <property type="term" value="P:lactose catabolic process"/>
    <property type="evidence" value="ECO:0007669"/>
    <property type="project" value="TreeGrafter"/>
</dbReference>
<evidence type="ECO:0000313" key="9">
    <source>
        <dbReference type="EMBL" id="BDI29012.1"/>
    </source>
</evidence>
<dbReference type="GO" id="GO:0004565">
    <property type="term" value="F:beta-galactosidase activity"/>
    <property type="evidence" value="ECO:0007669"/>
    <property type="project" value="UniProtKB-EC"/>
</dbReference>
<dbReference type="InterPro" id="IPR013783">
    <property type="entry name" value="Ig-like_fold"/>
</dbReference>
<feature type="domain" description="Glycosyl hydrolases family 2 sugar binding" evidence="8">
    <location>
        <begin position="78"/>
        <end position="206"/>
    </location>
</feature>
<dbReference type="InterPro" id="IPR008979">
    <property type="entry name" value="Galactose-bd-like_sf"/>
</dbReference>
<dbReference type="SUPFAM" id="SSF51445">
    <property type="entry name" value="(Trans)glycosidases"/>
    <property type="match status" value="1"/>
</dbReference>
<proteinExistence type="inferred from homology"/>
<dbReference type="EC" id="3.2.1.23" evidence="3"/>
<dbReference type="PANTHER" id="PTHR46323">
    <property type="entry name" value="BETA-GALACTOSIDASE"/>
    <property type="match status" value="1"/>
</dbReference>
<dbReference type="Gene3D" id="2.70.98.10">
    <property type="match status" value="1"/>
</dbReference>
<name>A0A402CUL1_9BACT</name>
<dbReference type="OrthoDB" id="9801077at2"/>
<evidence type="ECO:0000256" key="1">
    <source>
        <dbReference type="ARBA" id="ARBA00001412"/>
    </source>
</evidence>
<dbReference type="InterPro" id="IPR017853">
    <property type="entry name" value="GH"/>
</dbReference>
<protein>
    <recommendedName>
        <fullName evidence="3">beta-galactosidase</fullName>
        <ecNumber evidence="3">3.2.1.23</ecNumber>
    </recommendedName>
</protein>
<dbReference type="Pfam" id="PF00703">
    <property type="entry name" value="Glyco_hydro_2"/>
    <property type="match status" value="1"/>
</dbReference>